<dbReference type="RefSeq" id="XP_070919432.1">
    <property type="nucleotide sequence ID" value="XM_071063331.1"/>
</dbReference>
<proteinExistence type="inferred from homology"/>
<evidence type="ECO:0000313" key="7">
    <source>
        <dbReference type="Proteomes" id="UP001628179"/>
    </source>
</evidence>
<comment type="caution">
    <text evidence="6">The sequence shown here is derived from an EMBL/GenBank/DDBJ whole genome shotgun (WGS) entry which is preliminary data.</text>
</comment>
<dbReference type="EMBL" id="BAAFSV010000004">
    <property type="protein sequence ID" value="GAB1317701.1"/>
    <property type="molecule type" value="Genomic_DNA"/>
</dbReference>
<accession>A0ABQ0GIW4</accession>
<organism evidence="6 7">
    <name type="scientific">Madurella fahalii</name>
    <dbReference type="NCBI Taxonomy" id="1157608"/>
    <lineage>
        <taxon>Eukaryota</taxon>
        <taxon>Fungi</taxon>
        <taxon>Dikarya</taxon>
        <taxon>Ascomycota</taxon>
        <taxon>Pezizomycotina</taxon>
        <taxon>Sordariomycetes</taxon>
        <taxon>Sordariomycetidae</taxon>
        <taxon>Sordariales</taxon>
        <taxon>Sordariales incertae sedis</taxon>
        <taxon>Madurella</taxon>
    </lineage>
</organism>
<dbReference type="CDD" id="cd00118">
    <property type="entry name" value="LysM"/>
    <property type="match status" value="2"/>
</dbReference>
<evidence type="ECO:0000256" key="3">
    <source>
        <dbReference type="ARBA" id="ARBA00044955"/>
    </source>
</evidence>
<keyword evidence="7" id="KW-1185">Reference proteome</keyword>
<dbReference type="GeneID" id="98178654"/>
<feature type="compositionally biased region" description="Polar residues" evidence="4">
    <location>
        <begin position="241"/>
        <end position="251"/>
    </location>
</feature>
<gene>
    <name evidence="6" type="ORF">MFIFM68171_07911</name>
</gene>
<feature type="compositionally biased region" description="Polar residues" evidence="4">
    <location>
        <begin position="456"/>
        <end position="469"/>
    </location>
</feature>
<feature type="region of interest" description="Disordered" evidence="4">
    <location>
        <begin position="456"/>
        <end position="484"/>
    </location>
</feature>
<dbReference type="Proteomes" id="UP001628179">
    <property type="component" value="Unassembled WGS sequence"/>
</dbReference>
<dbReference type="SUPFAM" id="SSF54106">
    <property type="entry name" value="LysM domain"/>
    <property type="match status" value="2"/>
</dbReference>
<evidence type="ECO:0000313" key="6">
    <source>
        <dbReference type="EMBL" id="GAB1317701.1"/>
    </source>
</evidence>
<dbReference type="PROSITE" id="PS51782">
    <property type="entry name" value="LYSM"/>
    <property type="match status" value="2"/>
</dbReference>
<keyword evidence="1" id="KW-0147">Chitin-binding</keyword>
<dbReference type="InterPro" id="IPR036779">
    <property type="entry name" value="LysM_dom_sf"/>
</dbReference>
<dbReference type="Gene3D" id="3.10.350.10">
    <property type="entry name" value="LysM domain"/>
    <property type="match status" value="2"/>
</dbReference>
<feature type="compositionally biased region" description="Low complexity" evidence="4">
    <location>
        <begin position="265"/>
        <end position="280"/>
    </location>
</feature>
<dbReference type="SMART" id="SM00257">
    <property type="entry name" value="LysM"/>
    <property type="match status" value="2"/>
</dbReference>
<reference evidence="6 7" key="1">
    <citation type="submission" date="2024-09" db="EMBL/GenBank/DDBJ databases">
        <title>Itraconazole resistance in Madurella fahalii resulting from another homologue of gene encoding cytochrome P450 14-alpha sterol demethylase (CYP51).</title>
        <authorList>
            <person name="Yoshioka I."/>
            <person name="Fahal A.H."/>
            <person name="Kaneko S."/>
            <person name="Yaguchi T."/>
        </authorList>
    </citation>
    <scope>NUCLEOTIDE SEQUENCE [LARGE SCALE GENOMIC DNA]</scope>
    <source>
        <strain evidence="6 7">IFM 68171</strain>
    </source>
</reference>
<evidence type="ECO:0000256" key="4">
    <source>
        <dbReference type="SAM" id="MobiDB-lite"/>
    </source>
</evidence>
<evidence type="ECO:0000256" key="2">
    <source>
        <dbReference type="ARBA" id="ARBA00023026"/>
    </source>
</evidence>
<evidence type="ECO:0000259" key="5">
    <source>
        <dbReference type="PROSITE" id="PS51782"/>
    </source>
</evidence>
<sequence length="919" mass="100398">MADPISVLGTATGVLSLAIEVSRALHEIAAHMRDAPRDVENFALQLEEVTAIMASVHRILEKEQHLFTPELFKQVHSAFKRFHAINQDIKDMIPAGAMRRASWKSFIWAFRNRKRVKGCMESIEAIKSFVGLVLQLANFAATRNEQVQTPETTPNNQDAKLSTLYSIVGSAVEKNRKVIQRQCDSEARKSNRRKETATQHHLRIQPSSDAVEDAATWLYRLVFLPATQHPSSVSDRDKTTNDSSVITSPETPSFLAPHSHPESDLNGGPSPGSLNGNAPSTSNTLIKMEAISTTCDTRHVINSLLRTWTSQDAIPPALDTSTGNDDFQIQVRKGIEEYNSQDFKGGVLDKKKARKAPQLQGVPRVPRASPSHKTLRRAGDAGNQDVRHETESQWVPVDRNTWQTGRAMTVSSAANTDNLPGLQGVVVPPETQDISSTFSGFTGPGIGRRFSYSQPSSEAFAPRSNSPVSRASGHRGLHVDDASTENGPVISIRTADGTDLNISNANMIPTGALAEVMSFLSSQRNRNAVVLVWIATTAVALKFWGAPGDIPSSVPMRCRMPLTHNITCDVDDLVTPTRLFSGEVVVGGHADVYCAAACRNSLKTFQTAVSSGCGHTPYKLWPDMTEGQSVKEVVDGLVWTQEMLCLQDSMALKYRAGMQASPLGRQRYPEAQFLSVLSACSVPTSSYPYSFTPGAPITSSTTTSAVTATPTCTGTKYTVRTGDTCKSISKAQSMSTDRLIDVNYLEYNCTTLTVGQDLCIQDKCPLVTIQKNQTCQDLVAGKGFTTVQLQSWNPTLKAPCDRRLTPNLDSLEGRHFCIQWYVDDLWPVQTPSPIQDGMTGGCNKFHKVVSGDNCQTVAAQHNITLSDFYAWNPAVGTQCTMLQLNVWVCVGYDARLLPKRGVVALETPVPTPAPVYRND</sequence>
<dbReference type="PANTHER" id="PTHR34997:SF1">
    <property type="entry name" value="PEPTIDOGLYCAN-BINDING LYSIN DOMAIN"/>
    <property type="match status" value="1"/>
</dbReference>
<feature type="compositionally biased region" description="Basic and acidic residues" evidence="4">
    <location>
        <begin position="183"/>
        <end position="198"/>
    </location>
</feature>
<evidence type="ECO:0000256" key="1">
    <source>
        <dbReference type="ARBA" id="ARBA00022669"/>
    </source>
</evidence>
<protein>
    <recommendedName>
        <fullName evidence="5">LysM domain-containing protein</fullName>
    </recommendedName>
</protein>
<feature type="region of interest" description="Disordered" evidence="4">
    <location>
        <begin position="181"/>
        <end position="207"/>
    </location>
</feature>
<name>A0ABQ0GIW4_9PEZI</name>
<feature type="region of interest" description="Disordered" evidence="4">
    <location>
        <begin position="229"/>
        <end position="281"/>
    </location>
</feature>
<dbReference type="InterPro" id="IPR018392">
    <property type="entry name" value="LysM"/>
</dbReference>
<feature type="domain" description="LysM" evidence="5">
    <location>
        <begin position="844"/>
        <end position="890"/>
    </location>
</feature>
<feature type="region of interest" description="Disordered" evidence="4">
    <location>
        <begin position="353"/>
        <end position="391"/>
    </location>
</feature>
<dbReference type="InterPro" id="IPR052210">
    <property type="entry name" value="LysM1-like"/>
</dbReference>
<dbReference type="Pfam" id="PF01476">
    <property type="entry name" value="LysM"/>
    <property type="match status" value="2"/>
</dbReference>
<keyword evidence="2" id="KW-0843">Virulence</keyword>
<dbReference type="PANTHER" id="PTHR34997">
    <property type="entry name" value="AM15"/>
    <property type="match status" value="1"/>
</dbReference>
<comment type="similarity">
    <text evidence="3">Belongs to the secreted LysM effector family.</text>
</comment>
<feature type="domain" description="LysM" evidence="5">
    <location>
        <begin position="715"/>
        <end position="760"/>
    </location>
</feature>